<sequence length="181" mass="19996">MRALRRHPNGGGERRNGRCRTWAVTAPWTVAATWGVQHQSAVSHLGISDLKSIQWSLTQSSFGAQNTMHLWRKVRRVWVSVSDRLKPNKPAVKGGKDGETCSGNGLLKLQDDVKMCGYEDVQVMWDLLNSPEIKQIGAATTTVVSSSKQWPSSWTAISWHNQGNTASSSSFCWVKSGIDNS</sequence>
<keyword evidence="2" id="KW-1185">Reference proteome</keyword>
<proteinExistence type="predicted"/>
<evidence type="ECO:0000313" key="2">
    <source>
        <dbReference type="Proteomes" id="UP000593576"/>
    </source>
</evidence>
<dbReference type="AlphaFoldDB" id="A0A7J9LSR9"/>
<protein>
    <submittedName>
        <fullName evidence="1">Uncharacterized protein</fullName>
    </submittedName>
</protein>
<accession>A0A7J9LSR9</accession>
<name>A0A7J9LSR9_GOSSC</name>
<dbReference type="Proteomes" id="UP000593576">
    <property type="component" value="Unassembled WGS sequence"/>
</dbReference>
<evidence type="ECO:0000313" key="1">
    <source>
        <dbReference type="EMBL" id="MBA0861764.1"/>
    </source>
</evidence>
<dbReference type="EMBL" id="JABFAF010000008">
    <property type="protein sequence ID" value="MBA0861764.1"/>
    <property type="molecule type" value="Genomic_DNA"/>
</dbReference>
<organism evidence="1 2">
    <name type="scientific">Gossypium schwendimanii</name>
    <name type="common">Cotton</name>
    <dbReference type="NCBI Taxonomy" id="34291"/>
    <lineage>
        <taxon>Eukaryota</taxon>
        <taxon>Viridiplantae</taxon>
        <taxon>Streptophyta</taxon>
        <taxon>Embryophyta</taxon>
        <taxon>Tracheophyta</taxon>
        <taxon>Spermatophyta</taxon>
        <taxon>Magnoliopsida</taxon>
        <taxon>eudicotyledons</taxon>
        <taxon>Gunneridae</taxon>
        <taxon>Pentapetalae</taxon>
        <taxon>rosids</taxon>
        <taxon>malvids</taxon>
        <taxon>Malvales</taxon>
        <taxon>Malvaceae</taxon>
        <taxon>Malvoideae</taxon>
        <taxon>Gossypium</taxon>
    </lineage>
</organism>
<dbReference type="PANTHER" id="PTHR33181">
    <property type="entry name" value="OS01G0778500 PROTEIN"/>
    <property type="match status" value="1"/>
</dbReference>
<dbReference type="OrthoDB" id="689242at2759"/>
<dbReference type="PANTHER" id="PTHR33181:SF34">
    <property type="entry name" value="HEXOSYLTRANSFERASE"/>
    <property type="match status" value="1"/>
</dbReference>
<comment type="caution">
    <text evidence="1">The sequence shown here is derived from an EMBL/GenBank/DDBJ whole genome shotgun (WGS) entry which is preliminary data.</text>
</comment>
<gene>
    <name evidence="1" type="ORF">Goshw_000604</name>
</gene>
<reference evidence="1 2" key="1">
    <citation type="journal article" date="2019" name="Genome Biol. Evol.">
        <title>Insights into the evolution of the New World diploid cottons (Gossypium, subgenus Houzingenia) based on genome sequencing.</title>
        <authorList>
            <person name="Grover C.E."/>
            <person name="Arick M.A. 2nd"/>
            <person name="Thrash A."/>
            <person name="Conover J.L."/>
            <person name="Sanders W.S."/>
            <person name="Peterson D.G."/>
            <person name="Frelichowski J.E."/>
            <person name="Scheffler J.A."/>
            <person name="Scheffler B.E."/>
            <person name="Wendel J.F."/>
        </authorList>
    </citation>
    <scope>NUCLEOTIDE SEQUENCE [LARGE SCALE GENOMIC DNA]</scope>
    <source>
        <strain evidence="1">1</strain>
        <tissue evidence="1">Leaf</tissue>
    </source>
</reference>